<feature type="compositionally biased region" description="Basic and acidic residues" evidence="1">
    <location>
        <begin position="1"/>
        <end position="13"/>
    </location>
</feature>
<dbReference type="HOGENOM" id="CLU_3232515_0_0_3"/>
<evidence type="ECO:0000313" key="4">
    <source>
        <dbReference type="Proteomes" id="UP000002384"/>
    </source>
</evidence>
<keyword evidence="4" id="KW-1185">Reference proteome</keyword>
<keyword evidence="3" id="KW-0808">Transferase</keyword>
<dbReference type="AlphaFoldDB" id="B7KJQ0"/>
<dbReference type="Proteomes" id="UP000002384">
    <property type="component" value="Chromosome"/>
</dbReference>
<accession>B7KJQ0</accession>
<keyword evidence="3" id="KW-0548">Nucleotidyltransferase</keyword>
<sequence length="43" mass="4772">METHHLKPLKDGGSDDTENLVHLHAACHKQVHSKTKSKARSKA</sequence>
<protein>
    <submittedName>
        <fullName evidence="3">Reverse transcriptase</fullName>
    </submittedName>
</protein>
<evidence type="ECO:0000259" key="2">
    <source>
        <dbReference type="Pfam" id="PF01844"/>
    </source>
</evidence>
<reference evidence="4" key="1">
    <citation type="journal article" date="2011" name="MBio">
        <title>Novel metabolic attributes of the genus Cyanothece, comprising a group of unicellular nitrogen-fixing Cyanobacteria.</title>
        <authorList>
            <person name="Bandyopadhyay A."/>
            <person name="Elvitigala T."/>
            <person name="Welsh E."/>
            <person name="Stockel J."/>
            <person name="Liberton M."/>
            <person name="Min H."/>
            <person name="Sherman L.A."/>
            <person name="Pakrasi H.B."/>
        </authorList>
    </citation>
    <scope>NUCLEOTIDE SEQUENCE [LARGE SCALE GENOMIC DNA]</scope>
    <source>
        <strain evidence="4">PCC 7424</strain>
    </source>
</reference>
<dbReference type="Pfam" id="PF01844">
    <property type="entry name" value="HNH"/>
    <property type="match status" value="1"/>
</dbReference>
<feature type="region of interest" description="Disordered" evidence="1">
    <location>
        <begin position="1"/>
        <end position="21"/>
    </location>
</feature>
<evidence type="ECO:0000313" key="3">
    <source>
        <dbReference type="EMBL" id="ACK69499.1"/>
    </source>
</evidence>
<dbReference type="eggNOG" id="COG1403">
    <property type="taxonomic scope" value="Bacteria"/>
</dbReference>
<dbReference type="STRING" id="65393.PCC7424_1045"/>
<dbReference type="KEGG" id="cyc:PCC7424_1045"/>
<feature type="domain" description="HNH" evidence="2">
    <location>
        <begin position="2"/>
        <end position="34"/>
    </location>
</feature>
<organism evidence="3 4">
    <name type="scientific">Gloeothece citriformis (strain PCC 7424)</name>
    <name type="common">Cyanothece sp. (strain PCC 7424)</name>
    <dbReference type="NCBI Taxonomy" id="65393"/>
    <lineage>
        <taxon>Bacteria</taxon>
        <taxon>Bacillati</taxon>
        <taxon>Cyanobacteriota</taxon>
        <taxon>Cyanophyceae</taxon>
        <taxon>Oscillatoriophycideae</taxon>
        <taxon>Chroococcales</taxon>
        <taxon>Aphanothecaceae</taxon>
        <taxon>Gloeothece</taxon>
        <taxon>Gloeothece citriformis</taxon>
    </lineage>
</organism>
<dbReference type="Gene3D" id="1.10.30.50">
    <property type="match status" value="1"/>
</dbReference>
<gene>
    <name evidence="3" type="ordered locus">PCC7424_1045</name>
</gene>
<dbReference type="GO" id="GO:0004519">
    <property type="term" value="F:endonuclease activity"/>
    <property type="evidence" value="ECO:0007669"/>
    <property type="project" value="InterPro"/>
</dbReference>
<dbReference type="EMBL" id="CP001291">
    <property type="protein sequence ID" value="ACK69499.1"/>
    <property type="molecule type" value="Genomic_DNA"/>
</dbReference>
<name>B7KJQ0_GLOC7</name>
<dbReference type="RefSeq" id="WP_012598445.1">
    <property type="nucleotide sequence ID" value="NC_011729.1"/>
</dbReference>
<dbReference type="GO" id="GO:0003964">
    <property type="term" value="F:RNA-directed DNA polymerase activity"/>
    <property type="evidence" value="ECO:0007669"/>
    <property type="project" value="UniProtKB-KW"/>
</dbReference>
<dbReference type="InterPro" id="IPR003615">
    <property type="entry name" value="HNH_nuc"/>
</dbReference>
<dbReference type="GO" id="GO:0003676">
    <property type="term" value="F:nucleic acid binding"/>
    <property type="evidence" value="ECO:0007669"/>
    <property type="project" value="InterPro"/>
</dbReference>
<dbReference type="GO" id="GO:0008270">
    <property type="term" value="F:zinc ion binding"/>
    <property type="evidence" value="ECO:0007669"/>
    <property type="project" value="InterPro"/>
</dbReference>
<keyword evidence="3" id="KW-0695">RNA-directed DNA polymerase</keyword>
<evidence type="ECO:0000256" key="1">
    <source>
        <dbReference type="SAM" id="MobiDB-lite"/>
    </source>
</evidence>
<dbReference type="CDD" id="cd00085">
    <property type="entry name" value="HNHc"/>
    <property type="match status" value="1"/>
</dbReference>
<proteinExistence type="predicted"/>
<dbReference type="InterPro" id="IPR002711">
    <property type="entry name" value="HNH"/>
</dbReference>